<dbReference type="InterPro" id="IPR043519">
    <property type="entry name" value="NT_sf"/>
</dbReference>
<name>E6U428_ETHHY</name>
<reference evidence="11 12" key="1">
    <citation type="submission" date="2010-12" db="EMBL/GenBank/DDBJ databases">
        <title>Complete sequence of Ethanoligenens harbinense YUAN-3.</title>
        <authorList>
            <person name="Lucas S."/>
            <person name="Copeland A."/>
            <person name="Lapidus A."/>
            <person name="Cheng J.-F."/>
            <person name="Bruce D."/>
            <person name="Goodwin L."/>
            <person name="Pitluck S."/>
            <person name="Chertkov O."/>
            <person name="Misra M."/>
            <person name="Detter J.C."/>
            <person name="Han C."/>
            <person name="Tapia R."/>
            <person name="Land M."/>
            <person name="Hauser L."/>
            <person name="Jeffries C."/>
            <person name="Kyrpides N."/>
            <person name="Ivanova N."/>
            <person name="Mikhailova N."/>
            <person name="Wang A."/>
            <person name="Mouttaki H."/>
            <person name="He Z."/>
            <person name="Zhou J."/>
            <person name="Hemme C.L."/>
            <person name="Woyke T."/>
        </authorList>
    </citation>
    <scope>NUCLEOTIDE SEQUENCE [LARGE SCALE GENOMIC DNA]</scope>
    <source>
        <strain evidence="12">DSM 18485 / JCM 12961 / CGMCC 1.5033 / YUAN-3</strain>
    </source>
</reference>
<keyword evidence="12" id="KW-1185">Reference proteome</keyword>
<keyword evidence="5" id="KW-0479">Metal-binding</keyword>
<evidence type="ECO:0000256" key="7">
    <source>
        <dbReference type="ARBA" id="ARBA00022842"/>
    </source>
</evidence>
<dbReference type="Pfam" id="PF01743">
    <property type="entry name" value="PolyA_pol"/>
    <property type="match status" value="1"/>
</dbReference>
<dbReference type="PANTHER" id="PTHR46173:SF1">
    <property type="entry name" value="CCA TRNA NUCLEOTIDYLTRANSFERASE 1, MITOCHONDRIAL"/>
    <property type="match status" value="1"/>
</dbReference>
<evidence type="ECO:0000313" key="11">
    <source>
        <dbReference type="EMBL" id="ADU27708.1"/>
    </source>
</evidence>
<dbReference type="GO" id="GO:0046872">
    <property type="term" value="F:metal ion binding"/>
    <property type="evidence" value="ECO:0007669"/>
    <property type="project" value="UniProtKB-KW"/>
</dbReference>
<evidence type="ECO:0000256" key="5">
    <source>
        <dbReference type="ARBA" id="ARBA00022723"/>
    </source>
</evidence>
<dbReference type="eggNOG" id="COG0617">
    <property type="taxonomic scope" value="Bacteria"/>
</dbReference>
<keyword evidence="8" id="KW-0694">RNA-binding</keyword>
<dbReference type="EMBL" id="CP002400">
    <property type="protein sequence ID" value="ADU27708.1"/>
    <property type="molecule type" value="Genomic_DNA"/>
</dbReference>
<evidence type="ECO:0000259" key="9">
    <source>
        <dbReference type="Pfam" id="PF01743"/>
    </source>
</evidence>
<dbReference type="KEGG" id="eha:Ethha_2191"/>
<evidence type="ECO:0000256" key="8">
    <source>
        <dbReference type="RuleBase" id="RU003953"/>
    </source>
</evidence>
<evidence type="ECO:0000256" key="1">
    <source>
        <dbReference type="ARBA" id="ARBA00001946"/>
    </source>
</evidence>
<dbReference type="AlphaFoldDB" id="E6U428"/>
<evidence type="ECO:0000256" key="6">
    <source>
        <dbReference type="ARBA" id="ARBA00022741"/>
    </source>
</evidence>
<evidence type="ECO:0000256" key="2">
    <source>
        <dbReference type="ARBA" id="ARBA00022679"/>
    </source>
</evidence>
<dbReference type="GO" id="GO:0016779">
    <property type="term" value="F:nucleotidyltransferase activity"/>
    <property type="evidence" value="ECO:0007669"/>
    <property type="project" value="UniProtKB-KW"/>
</dbReference>
<feature type="domain" description="tRNA nucleotidyltransferase/poly(A) polymerase RNA and SrmB- binding" evidence="10">
    <location>
        <begin position="170"/>
        <end position="213"/>
    </location>
</feature>
<dbReference type="InterPro" id="IPR050264">
    <property type="entry name" value="Bact_CCA-adding_enz_type3_sf"/>
</dbReference>
<dbReference type="InterPro" id="IPR032828">
    <property type="entry name" value="PolyA_RNA-bd"/>
</dbReference>
<accession>E6U428</accession>
<comment type="cofactor">
    <cofactor evidence="1">
        <name>Mg(2+)</name>
        <dbReference type="ChEBI" id="CHEBI:18420"/>
    </cofactor>
</comment>
<dbReference type="GO" id="GO:0008033">
    <property type="term" value="P:tRNA processing"/>
    <property type="evidence" value="ECO:0007669"/>
    <property type="project" value="UniProtKB-KW"/>
</dbReference>
<evidence type="ECO:0000256" key="3">
    <source>
        <dbReference type="ARBA" id="ARBA00022694"/>
    </source>
</evidence>
<feature type="domain" description="Poly A polymerase head" evidence="9">
    <location>
        <begin position="23"/>
        <end position="143"/>
    </location>
</feature>
<dbReference type="SUPFAM" id="SSF81891">
    <property type="entry name" value="Poly A polymerase C-terminal region-like"/>
    <property type="match status" value="1"/>
</dbReference>
<evidence type="ECO:0000313" key="12">
    <source>
        <dbReference type="Proteomes" id="UP000001551"/>
    </source>
</evidence>
<dbReference type="STRING" id="663278.Ethha_2191"/>
<dbReference type="RefSeq" id="WP_013486056.1">
    <property type="nucleotide sequence ID" value="NC_014828.1"/>
</dbReference>
<dbReference type="Gene3D" id="1.10.3090.10">
    <property type="entry name" value="cca-adding enzyme, domain 2"/>
    <property type="match status" value="1"/>
</dbReference>
<comment type="similarity">
    <text evidence="8">Belongs to the tRNA nucleotidyltransferase/poly(A) polymerase family.</text>
</comment>
<dbReference type="GO" id="GO:0000166">
    <property type="term" value="F:nucleotide binding"/>
    <property type="evidence" value="ECO:0007669"/>
    <property type="project" value="UniProtKB-KW"/>
</dbReference>
<dbReference type="GO" id="GO:0000049">
    <property type="term" value="F:tRNA binding"/>
    <property type="evidence" value="ECO:0007669"/>
    <property type="project" value="TreeGrafter"/>
</dbReference>
<protein>
    <submittedName>
        <fullName evidence="11">Polynucleotide adenylyltransferase region</fullName>
    </submittedName>
</protein>
<keyword evidence="6" id="KW-0547">Nucleotide-binding</keyword>
<evidence type="ECO:0000259" key="10">
    <source>
        <dbReference type="Pfam" id="PF12627"/>
    </source>
</evidence>
<keyword evidence="7" id="KW-0460">Magnesium</keyword>
<evidence type="ECO:0000256" key="4">
    <source>
        <dbReference type="ARBA" id="ARBA00022695"/>
    </source>
</evidence>
<dbReference type="Proteomes" id="UP000001551">
    <property type="component" value="Chromosome"/>
</dbReference>
<dbReference type="PANTHER" id="PTHR46173">
    <property type="entry name" value="CCA TRNA NUCLEOTIDYLTRANSFERASE 1, MITOCHONDRIAL"/>
    <property type="match status" value="1"/>
</dbReference>
<dbReference type="InterPro" id="IPR002646">
    <property type="entry name" value="PolA_pol_head_dom"/>
</dbReference>
<organism evidence="11 12">
    <name type="scientific">Ethanoligenens harbinense (strain DSM 18485 / JCM 12961 / CGMCC 1.5033 / YUAN-3)</name>
    <dbReference type="NCBI Taxonomy" id="663278"/>
    <lineage>
        <taxon>Bacteria</taxon>
        <taxon>Bacillati</taxon>
        <taxon>Bacillota</taxon>
        <taxon>Clostridia</taxon>
        <taxon>Eubacteriales</taxon>
        <taxon>Oscillospiraceae</taxon>
        <taxon>Ethanoligenens</taxon>
    </lineage>
</organism>
<keyword evidence="4 11" id="KW-0548">Nucleotidyltransferase</keyword>
<gene>
    <name evidence="11" type="ordered locus">Ethha_2191</name>
</gene>
<dbReference type="Gene3D" id="3.30.460.10">
    <property type="entry name" value="Beta Polymerase, domain 2"/>
    <property type="match status" value="1"/>
</dbReference>
<dbReference type="Pfam" id="PF12627">
    <property type="entry name" value="PolyA_pol_RNAbd"/>
    <property type="match status" value="1"/>
</dbReference>
<sequence length="396" mass="42843">MNLPLSDGVREMLAVFGRAGIEAWLVGGCVRDGLLGRTPNDIDIATAATPDQVQALFAKTAPTGVQYGTVTVFCGGAQAEVTTFRSESGTRDTRHPARVVFGASLRDDLARRDFTINAMAWYPERGLYDPFGGEADLKAGLVRAVGEPCLRFAEDALRVLRAYRFAAQLGFTVEPRTRAAAVEAMPLAAALSGERVREEWEKLLCSPCPVLAFLPELAGVWCAVGLPVKPMRPPAGLADVPARAAQRWAAFVFLSRVDTGRLFARLHFANRLADEVRALVGVLSGAPLADAPTLKAVLERVPPGVLDDGLLLRGLLLGERTEAARVLLAGILERGEPYRVEHLTLRGGELAELGFSGTACGQAQRALLHYVRFHPEQNTQDRLRAYLLRHPPGQKP</sequence>
<keyword evidence="2 8" id="KW-0808">Transferase</keyword>
<dbReference type="CDD" id="cd05398">
    <property type="entry name" value="NT_ClassII-CCAase"/>
    <property type="match status" value="1"/>
</dbReference>
<dbReference type="HOGENOM" id="CLU_015961_3_1_9"/>
<keyword evidence="3" id="KW-0819">tRNA processing</keyword>
<proteinExistence type="inferred from homology"/>
<dbReference type="SUPFAM" id="SSF81301">
    <property type="entry name" value="Nucleotidyltransferase"/>
    <property type="match status" value="1"/>
</dbReference>